<comment type="caution">
    <text evidence="3">The sequence shown here is derived from an EMBL/GenBank/DDBJ whole genome shotgun (WGS) entry which is preliminary data.</text>
</comment>
<evidence type="ECO:0000313" key="3">
    <source>
        <dbReference type="EMBL" id="GLD61207.1"/>
    </source>
</evidence>
<dbReference type="Pfam" id="PF00595">
    <property type="entry name" value="PDZ"/>
    <property type="match status" value="1"/>
</dbReference>
<evidence type="ECO:0000259" key="2">
    <source>
        <dbReference type="PROSITE" id="PS50106"/>
    </source>
</evidence>
<dbReference type="InterPro" id="IPR051342">
    <property type="entry name" value="PDZ_scaffold"/>
</dbReference>
<dbReference type="PANTHER" id="PTHR19964">
    <property type="entry name" value="MULTIPLE PDZ DOMAIN PROTEIN"/>
    <property type="match status" value="1"/>
</dbReference>
<reference evidence="3" key="1">
    <citation type="submission" date="2022-08" db="EMBL/GenBank/DDBJ databases">
        <title>Genome sequencing of akame (Lates japonicus).</title>
        <authorList>
            <person name="Hashiguchi Y."/>
            <person name="Takahashi H."/>
        </authorList>
    </citation>
    <scope>NUCLEOTIDE SEQUENCE</scope>
    <source>
        <strain evidence="3">Kochi</strain>
    </source>
</reference>
<dbReference type="PANTHER" id="PTHR19964:SF35">
    <property type="entry name" value="PDZ DOMAIN-CONTAINING PROTEIN"/>
    <property type="match status" value="1"/>
</dbReference>
<dbReference type="AlphaFoldDB" id="A0AAD3MWU7"/>
<protein>
    <submittedName>
        <fullName evidence="3">Syntaxin-binding protein 4-like protein</fullName>
    </submittedName>
</protein>
<feature type="region of interest" description="Disordered" evidence="1">
    <location>
        <begin position="131"/>
        <end position="186"/>
    </location>
</feature>
<feature type="non-terminal residue" evidence="3">
    <location>
        <position position="1"/>
    </location>
</feature>
<dbReference type="Gene3D" id="2.30.42.10">
    <property type="match status" value="1"/>
</dbReference>
<accession>A0AAD3MWU7</accession>
<feature type="domain" description="PDZ" evidence="2">
    <location>
        <begin position="30"/>
        <end position="116"/>
    </location>
</feature>
<gene>
    <name evidence="3" type="ORF">AKAME5_001305100</name>
</gene>
<name>A0AAD3MWU7_LATJO</name>
<dbReference type="CDD" id="cd06692">
    <property type="entry name" value="PDZ1_GgSTXBP4-like"/>
    <property type="match status" value="1"/>
</dbReference>
<dbReference type="PROSITE" id="PS50106">
    <property type="entry name" value="PDZ"/>
    <property type="match status" value="1"/>
</dbReference>
<evidence type="ECO:0000313" key="4">
    <source>
        <dbReference type="Proteomes" id="UP001279410"/>
    </source>
</evidence>
<feature type="compositionally biased region" description="Polar residues" evidence="1">
    <location>
        <begin position="172"/>
        <end position="182"/>
    </location>
</feature>
<dbReference type="SMART" id="SM00228">
    <property type="entry name" value="PDZ"/>
    <property type="match status" value="1"/>
</dbReference>
<keyword evidence="4" id="KW-1185">Reference proteome</keyword>
<evidence type="ECO:0000256" key="1">
    <source>
        <dbReference type="SAM" id="MobiDB-lite"/>
    </source>
</evidence>
<feature type="compositionally biased region" description="Low complexity" evidence="1">
    <location>
        <begin position="152"/>
        <end position="170"/>
    </location>
</feature>
<sequence>MPTFSVMYKGAVIISRTLMGPYGVDRAVHSMEFTDCENGLGIKVIGGVKEQTGEEFGVYVKRILPGGLASSDGNLMPGDQILEVNGDSLVGVTSERAVDILRAASATNHMRLLIARDEEAKREFAELLEKYGSNGSTGSTRNSPIQQGGRYLDSTSSGSSSRSQSPLLLSPAGSQNTYNNSGPMLRSLSHPGEGVIQLLSVARSSSLGITIGGGSNRPDGPAVFIQEVLSGGDCHRPPSSDWRTMRMPGLIINEMDAVQRPCPSGLDVTEEEEKLRQNLTTDPQGTVAYGDFVEPHNVFQENLEELGLGQVAMFSYHEAASLMDTSAFHSP</sequence>
<dbReference type="InterPro" id="IPR001478">
    <property type="entry name" value="PDZ"/>
</dbReference>
<proteinExistence type="predicted"/>
<dbReference type="SUPFAM" id="SSF50156">
    <property type="entry name" value="PDZ domain-like"/>
    <property type="match status" value="1"/>
</dbReference>
<dbReference type="InterPro" id="IPR036034">
    <property type="entry name" value="PDZ_sf"/>
</dbReference>
<organism evidence="3 4">
    <name type="scientific">Lates japonicus</name>
    <name type="common">Japanese lates</name>
    <dbReference type="NCBI Taxonomy" id="270547"/>
    <lineage>
        <taxon>Eukaryota</taxon>
        <taxon>Metazoa</taxon>
        <taxon>Chordata</taxon>
        <taxon>Craniata</taxon>
        <taxon>Vertebrata</taxon>
        <taxon>Euteleostomi</taxon>
        <taxon>Actinopterygii</taxon>
        <taxon>Neopterygii</taxon>
        <taxon>Teleostei</taxon>
        <taxon>Neoteleostei</taxon>
        <taxon>Acanthomorphata</taxon>
        <taxon>Carangaria</taxon>
        <taxon>Carangaria incertae sedis</taxon>
        <taxon>Centropomidae</taxon>
        <taxon>Lates</taxon>
    </lineage>
</organism>
<feature type="compositionally biased region" description="Low complexity" evidence="1">
    <location>
        <begin position="132"/>
        <end position="143"/>
    </location>
</feature>
<dbReference type="EMBL" id="BRZM01000044">
    <property type="protein sequence ID" value="GLD61207.1"/>
    <property type="molecule type" value="Genomic_DNA"/>
</dbReference>
<dbReference type="Proteomes" id="UP001279410">
    <property type="component" value="Unassembled WGS sequence"/>
</dbReference>